<evidence type="ECO:0000256" key="1">
    <source>
        <dbReference type="SAM" id="Phobius"/>
    </source>
</evidence>
<dbReference type="AlphaFoldDB" id="A0AAV0QUB6"/>
<name>A0AAV0QUB6_9ROSI</name>
<organism evidence="2 3">
    <name type="scientific">Linum tenue</name>
    <dbReference type="NCBI Taxonomy" id="586396"/>
    <lineage>
        <taxon>Eukaryota</taxon>
        <taxon>Viridiplantae</taxon>
        <taxon>Streptophyta</taxon>
        <taxon>Embryophyta</taxon>
        <taxon>Tracheophyta</taxon>
        <taxon>Spermatophyta</taxon>
        <taxon>Magnoliopsida</taxon>
        <taxon>eudicotyledons</taxon>
        <taxon>Gunneridae</taxon>
        <taxon>Pentapetalae</taxon>
        <taxon>rosids</taxon>
        <taxon>fabids</taxon>
        <taxon>Malpighiales</taxon>
        <taxon>Linaceae</taxon>
        <taxon>Linum</taxon>
    </lineage>
</organism>
<proteinExistence type="predicted"/>
<keyword evidence="3" id="KW-1185">Reference proteome</keyword>
<dbReference type="EMBL" id="CAMGYJ010000010">
    <property type="protein sequence ID" value="CAI0548521.1"/>
    <property type="molecule type" value="Genomic_DNA"/>
</dbReference>
<keyword evidence="1" id="KW-0472">Membrane</keyword>
<protein>
    <submittedName>
        <fullName evidence="2">Uncharacterized protein</fullName>
    </submittedName>
</protein>
<comment type="caution">
    <text evidence="2">The sequence shown here is derived from an EMBL/GenBank/DDBJ whole genome shotgun (WGS) entry which is preliminary data.</text>
</comment>
<sequence>MHSGDQDCHHPCQAVQEGEHQAVPQLQDQVPIGVQEGETPNQEAQDYLQGIQAQLVCVSYSHCLVNGFETQRELDVGAGLSMELFPFVEDLFVSSVLLLRMDVRFWNLDVAYNMAIRIEYCVGEHIFALFCKAMLILICSLFYYKQLALPTALLITVWYRSLV</sequence>
<keyword evidence="1" id="KW-1133">Transmembrane helix</keyword>
<feature type="transmembrane region" description="Helical" evidence="1">
    <location>
        <begin position="126"/>
        <end position="144"/>
    </location>
</feature>
<accession>A0AAV0QUB6</accession>
<dbReference type="Proteomes" id="UP001154282">
    <property type="component" value="Unassembled WGS sequence"/>
</dbReference>
<evidence type="ECO:0000313" key="3">
    <source>
        <dbReference type="Proteomes" id="UP001154282"/>
    </source>
</evidence>
<keyword evidence="1" id="KW-0812">Transmembrane</keyword>
<gene>
    <name evidence="2" type="ORF">LITE_LOCUS44803</name>
</gene>
<evidence type="ECO:0000313" key="2">
    <source>
        <dbReference type="EMBL" id="CAI0548521.1"/>
    </source>
</evidence>
<reference evidence="2" key="1">
    <citation type="submission" date="2022-08" db="EMBL/GenBank/DDBJ databases">
        <authorList>
            <person name="Gutierrez-Valencia J."/>
        </authorList>
    </citation>
    <scope>NUCLEOTIDE SEQUENCE</scope>
</reference>